<dbReference type="InterPro" id="IPR000917">
    <property type="entry name" value="Sulfatase_N"/>
</dbReference>
<dbReference type="PROSITE" id="PS00523">
    <property type="entry name" value="SULFATASE_1"/>
    <property type="match status" value="1"/>
</dbReference>
<dbReference type="PANTHER" id="PTHR42693:SF53">
    <property type="entry name" value="ENDO-4-O-SULFATASE"/>
    <property type="match status" value="1"/>
</dbReference>
<dbReference type="PROSITE" id="PS00149">
    <property type="entry name" value="SULFATASE_2"/>
    <property type="match status" value="1"/>
</dbReference>
<dbReference type="InterPro" id="IPR017850">
    <property type="entry name" value="Alkaline_phosphatase_core_sf"/>
</dbReference>
<sequence>MLKKLFTFILIIIISGLLLWEYKVNLIVWGLPKIINIINPVQDNIPTDWSEGPSERLDQSDTRPNIILILADDLGYNDISLHNGGAADGSLKTPNIDLLAKNGVWFEKGYAANATCAPSRASILTGRYATRFGFEFTPIPDSRNLVIRWLIEEDDSSLRARIDNEIAMNLPPFMDQGMPSDQITIAETLKTAGYYTAHIGKWHLGHSSGMSPIDQGFDDSLTLAGTSYLPEDHPNVVNAKLNRRIDKMVWSGSQYAARFNGGDLFAPEKYVTDYYTDEAIKVIEKNKNRPFFLYLSHWAIHNPLQALRSDVEQMNHMSGHNLQVYSGMINALDRSVEQIVKKLKELNIYGRTLIFFTSDNGGANYVELDDINKPFRGWKISFFEGGIRVPFILSWPDQIDAGLKFEKPIHHFDIFSTIASAANASIPMDREIDGVDLLPFIKRKKSSNPHETLYWRSGNHQAVLHKNWKYLISKKENMRWLFNTDQDPLEKNNLIDSNPEERVLLENLLAKFNSEQKVPLFPSSTELPVLIDKYEGQTIEEQDEYIYWSN</sequence>
<dbReference type="AlphaFoldDB" id="A0A368BVD4"/>
<name>A0A368BVD4_9GAMM</name>
<dbReference type="SUPFAM" id="SSF53649">
    <property type="entry name" value="Alkaline phosphatase-like"/>
    <property type="match status" value="1"/>
</dbReference>
<dbReference type="GO" id="GO:0046872">
    <property type="term" value="F:metal ion binding"/>
    <property type="evidence" value="ECO:0007669"/>
    <property type="project" value="UniProtKB-KW"/>
</dbReference>
<dbReference type="InterPro" id="IPR024607">
    <property type="entry name" value="Sulfatase_CS"/>
</dbReference>
<evidence type="ECO:0000256" key="2">
    <source>
        <dbReference type="ARBA" id="ARBA00022723"/>
    </source>
</evidence>
<evidence type="ECO:0000256" key="4">
    <source>
        <dbReference type="ARBA" id="ARBA00022837"/>
    </source>
</evidence>
<dbReference type="Gene3D" id="3.30.1120.10">
    <property type="match status" value="1"/>
</dbReference>
<keyword evidence="2" id="KW-0479">Metal-binding</keyword>
<evidence type="ECO:0000313" key="7">
    <source>
        <dbReference type="Proteomes" id="UP000253307"/>
    </source>
</evidence>
<dbReference type="EMBL" id="QOPE01000020">
    <property type="protein sequence ID" value="RCL40834.1"/>
    <property type="molecule type" value="Genomic_DNA"/>
</dbReference>
<organism evidence="6 7">
    <name type="scientific">SAR86 cluster bacterium</name>
    <dbReference type="NCBI Taxonomy" id="2030880"/>
    <lineage>
        <taxon>Bacteria</taxon>
        <taxon>Pseudomonadati</taxon>
        <taxon>Pseudomonadota</taxon>
        <taxon>Gammaproteobacteria</taxon>
        <taxon>SAR86 cluster</taxon>
    </lineage>
</organism>
<accession>A0A368BVD4</accession>
<dbReference type="Proteomes" id="UP000253307">
    <property type="component" value="Unassembled WGS sequence"/>
</dbReference>
<gene>
    <name evidence="6" type="ORF">DBW96_02985</name>
</gene>
<dbReference type="PANTHER" id="PTHR42693">
    <property type="entry name" value="ARYLSULFATASE FAMILY MEMBER"/>
    <property type="match status" value="1"/>
</dbReference>
<keyword evidence="4" id="KW-0106">Calcium</keyword>
<protein>
    <submittedName>
        <fullName evidence="6">Sulfatase</fullName>
    </submittedName>
</protein>
<comment type="similarity">
    <text evidence="1">Belongs to the sulfatase family.</text>
</comment>
<reference evidence="6 7" key="1">
    <citation type="journal article" date="2018" name="Microbiome">
        <title>Fine metagenomic profile of the Mediterranean stratified and mixed water columns revealed by assembly and recruitment.</title>
        <authorList>
            <person name="Haro-Moreno J.M."/>
            <person name="Lopez-Perez M."/>
            <person name="De La Torre J.R."/>
            <person name="Picazo A."/>
            <person name="Camacho A."/>
            <person name="Rodriguez-Valera F."/>
        </authorList>
    </citation>
    <scope>NUCLEOTIDE SEQUENCE [LARGE SCALE GENOMIC DNA]</scope>
    <source>
        <strain evidence="6">MED-G82</strain>
    </source>
</reference>
<feature type="domain" description="Sulfatase N-terminal" evidence="5">
    <location>
        <begin position="64"/>
        <end position="423"/>
    </location>
</feature>
<dbReference type="GO" id="GO:0004065">
    <property type="term" value="F:arylsulfatase activity"/>
    <property type="evidence" value="ECO:0007669"/>
    <property type="project" value="TreeGrafter"/>
</dbReference>
<evidence type="ECO:0000256" key="3">
    <source>
        <dbReference type="ARBA" id="ARBA00022801"/>
    </source>
</evidence>
<dbReference type="Pfam" id="PF00884">
    <property type="entry name" value="Sulfatase"/>
    <property type="match status" value="1"/>
</dbReference>
<proteinExistence type="inferred from homology"/>
<evidence type="ECO:0000259" key="5">
    <source>
        <dbReference type="Pfam" id="PF00884"/>
    </source>
</evidence>
<dbReference type="Gene3D" id="3.40.720.10">
    <property type="entry name" value="Alkaline Phosphatase, subunit A"/>
    <property type="match status" value="1"/>
</dbReference>
<keyword evidence="3" id="KW-0378">Hydrolase</keyword>
<dbReference type="InterPro" id="IPR050738">
    <property type="entry name" value="Sulfatase"/>
</dbReference>
<evidence type="ECO:0000313" key="6">
    <source>
        <dbReference type="EMBL" id="RCL40834.1"/>
    </source>
</evidence>
<comment type="caution">
    <text evidence="6">The sequence shown here is derived from an EMBL/GenBank/DDBJ whole genome shotgun (WGS) entry which is preliminary data.</text>
</comment>
<evidence type="ECO:0000256" key="1">
    <source>
        <dbReference type="ARBA" id="ARBA00008779"/>
    </source>
</evidence>